<feature type="domain" description="N-acetyltransferase" evidence="1">
    <location>
        <begin position="17"/>
        <end position="213"/>
    </location>
</feature>
<sequence length="213" mass="23122">MLAMTTSDTTGNSPGAAAVRPVHPADLPRLYHICLQTADGGLAPTTDFHDPDIPGLIYMGPYVAYDPRCAFTLTIDGLPQGYIVGTRTSQGLAEWQHRHWWPTVQARRTEATAPVSELEAGMRALIDEPPAVPAVASRYPAHLHINLLPAAQGGGNGGRLMQAFLEALREQAVFGVHLVLNAKNSRAQAFYRKQGFREWDKSAPGSITMVQDL</sequence>
<keyword evidence="2" id="KW-0808">Transferase</keyword>
<name>A0A4Z0WHF6_9GAMM</name>
<proteinExistence type="predicted"/>
<dbReference type="SUPFAM" id="SSF55729">
    <property type="entry name" value="Acyl-CoA N-acyltransferases (Nat)"/>
    <property type="match status" value="1"/>
</dbReference>
<protein>
    <submittedName>
        <fullName evidence="2">GNAT family N-acetyltransferase</fullName>
    </submittedName>
</protein>
<dbReference type="OrthoDB" id="9802340at2"/>
<evidence type="ECO:0000259" key="1">
    <source>
        <dbReference type="PROSITE" id="PS51186"/>
    </source>
</evidence>
<dbReference type="PROSITE" id="PS51186">
    <property type="entry name" value="GNAT"/>
    <property type="match status" value="1"/>
</dbReference>
<keyword evidence="3" id="KW-1185">Reference proteome</keyword>
<dbReference type="PANTHER" id="PTHR13170:SF16">
    <property type="entry name" value="PROTEIN O-GLCNACASE"/>
    <property type="match status" value="1"/>
</dbReference>
<evidence type="ECO:0000313" key="2">
    <source>
        <dbReference type="EMBL" id="TGG94228.1"/>
    </source>
</evidence>
<dbReference type="InterPro" id="IPR000182">
    <property type="entry name" value="GNAT_dom"/>
</dbReference>
<dbReference type="EMBL" id="SRMF01000002">
    <property type="protein sequence ID" value="TGG94228.1"/>
    <property type="molecule type" value="Genomic_DNA"/>
</dbReference>
<reference evidence="2 3" key="1">
    <citation type="submission" date="2019-04" db="EMBL/GenBank/DDBJ databases">
        <title>Natronospirillum operosus gen. nov., sp. nov., a haloalkaliphilic satellite isolated from decaying biomass of laboratory culture of cyanobacterium Geitlerinema sp. and proposal of Natronospirillaceae fam. nov. and Saccharospirillaceae fam. nov.</title>
        <authorList>
            <person name="Kevbrin V."/>
            <person name="Boltyanskaya Y."/>
            <person name="Koziaeva V."/>
            <person name="Grouzdev D.S."/>
            <person name="Park M."/>
            <person name="Cho J."/>
        </authorList>
    </citation>
    <scope>NUCLEOTIDE SEQUENCE [LARGE SCALE GENOMIC DNA]</scope>
    <source>
        <strain evidence="2 3">G-116</strain>
    </source>
</reference>
<dbReference type="GO" id="GO:0016747">
    <property type="term" value="F:acyltransferase activity, transferring groups other than amino-acyl groups"/>
    <property type="evidence" value="ECO:0007669"/>
    <property type="project" value="InterPro"/>
</dbReference>
<dbReference type="PANTHER" id="PTHR13170">
    <property type="entry name" value="O-GLCNACASE"/>
    <property type="match status" value="1"/>
</dbReference>
<accession>A0A4Z0WHF6</accession>
<organism evidence="2 3">
    <name type="scientific">Natronospirillum operosum</name>
    <dbReference type="NCBI Taxonomy" id="2759953"/>
    <lineage>
        <taxon>Bacteria</taxon>
        <taxon>Pseudomonadati</taxon>
        <taxon>Pseudomonadota</taxon>
        <taxon>Gammaproteobacteria</taxon>
        <taxon>Oceanospirillales</taxon>
        <taxon>Natronospirillaceae</taxon>
        <taxon>Natronospirillum</taxon>
    </lineage>
</organism>
<dbReference type="Proteomes" id="UP000297475">
    <property type="component" value="Unassembled WGS sequence"/>
</dbReference>
<dbReference type="InterPro" id="IPR051822">
    <property type="entry name" value="Glycosyl_Hydrolase_84"/>
</dbReference>
<dbReference type="AlphaFoldDB" id="A0A4Z0WHF6"/>
<comment type="caution">
    <text evidence="2">The sequence shown here is derived from an EMBL/GenBank/DDBJ whole genome shotgun (WGS) entry which is preliminary data.</text>
</comment>
<gene>
    <name evidence="2" type="ORF">E4656_08665</name>
</gene>
<dbReference type="Gene3D" id="3.40.630.30">
    <property type="match status" value="1"/>
</dbReference>
<evidence type="ECO:0000313" key="3">
    <source>
        <dbReference type="Proteomes" id="UP000297475"/>
    </source>
</evidence>
<dbReference type="InterPro" id="IPR016181">
    <property type="entry name" value="Acyl_CoA_acyltransferase"/>
</dbReference>
<dbReference type="Pfam" id="PF13508">
    <property type="entry name" value="Acetyltransf_7"/>
    <property type="match status" value="1"/>
</dbReference>